<dbReference type="EMBL" id="CP017834">
    <property type="protein sequence ID" value="APJ03952.1"/>
    <property type="molecule type" value="Genomic_DNA"/>
</dbReference>
<sequence length="165" mass="19413">MKKLTKARQIRISTVNSAVQRMGKLPGFTRIEIDRLLFFPEYFTEIVRQSAYTLARYKHVSIDYLQKNKSQYVSLKEILNEVLFTVDKCAEPFHVLIALRMLSAKIYAKVVINKTNPEETILPLILVKKELPPRHHHIPSNRYFAELDDTFKEEKGFYLKLEVQE</sequence>
<dbReference type="AlphaFoldDB" id="A0A1L4D167"/>
<keyword evidence="2" id="KW-1185">Reference proteome</keyword>
<evidence type="ECO:0000313" key="2">
    <source>
        <dbReference type="Proteomes" id="UP000184731"/>
    </source>
</evidence>
<organism evidence="1 2">
    <name type="scientific">Silvanigrella aquatica</name>
    <dbReference type="NCBI Taxonomy" id="1915309"/>
    <lineage>
        <taxon>Bacteria</taxon>
        <taxon>Pseudomonadati</taxon>
        <taxon>Bdellovibrionota</taxon>
        <taxon>Oligoflexia</taxon>
        <taxon>Silvanigrellales</taxon>
        <taxon>Silvanigrellaceae</taxon>
        <taxon>Silvanigrella</taxon>
    </lineage>
</organism>
<protein>
    <submittedName>
        <fullName evidence="1">Uncharacterized protein</fullName>
    </submittedName>
</protein>
<dbReference type="KEGG" id="saqi:AXG55_08550"/>
<accession>A0A1L4D167</accession>
<dbReference type="RefSeq" id="WP_148697697.1">
    <property type="nucleotide sequence ID" value="NZ_CP017834.1"/>
</dbReference>
<gene>
    <name evidence="1" type="ORF">AXG55_08550</name>
</gene>
<evidence type="ECO:0000313" key="1">
    <source>
        <dbReference type="EMBL" id="APJ03952.1"/>
    </source>
</evidence>
<proteinExistence type="predicted"/>
<name>A0A1L4D167_9BACT</name>
<dbReference type="STRING" id="1915309.AXG55_08550"/>
<dbReference type="Proteomes" id="UP000184731">
    <property type="component" value="Chromosome"/>
</dbReference>
<reference evidence="1 2" key="1">
    <citation type="submission" date="2016-10" db="EMBL/GenBank/DDBJ databases">
        <title>Silvanigrella aquatica sp. nov., isolated from a freshwater lake located in the Black Forest, Germany, description of Silvanigrellaceae fam. nov., Silvanigrellales ord. nov., reclassification of the order Bdellovibrionales in the class Oligoflexia, reclassification of the families Bacteriovoracaceae and Halobacteriovoraceae in the new order Bacteriovoracales ord. nov., and reclassification of the family Pseudobacteriovoracaceae in the order Oligoflexiales.</title>
        <authorList>
            <person name="Hahn M.W."/>
            <person name="Schmidt J."/>
            <person name="Koll U."/>
            <person name="Rohde M."/>
            <person name="Verbag S."/>
            <person name="Pitt A."/>
            <person name="Nakai R."/>
            <person name="Naganuma T."/>
            <person name="Lang E."/>
        </authorList>
    </citation>
    <scope>NUCLEOTIDE SEQUENCE [LARGE SCALE GENOMIC DNA]</scope>
    <source>
        <strain evidence="1 2">MWH-Nonnen-W8red</strain>
    </source>
</reference>